<comment type="similarity">
    <text evidence="5">Belongs to the DEF8 family.</text>
</comment>
<dbReference type="CDD" id="cd20819">
    <property type="entry name" value="C1_DEF8"/>
    <property type="match status" value="1"/>
</dbReference>
<dbReference type="Proteomes" id="UP000515135">
    <property type="component" value="Unplaced"/>
</dbReference>
<dbReference type="AlphaFoldDB" id="A0A6P4XZ37"/>
<dbReference type="PROSITE" id="PS00479">
    <property type="entry name" value="ZF_DAG_PE_1"/>
    <property type="match status" value="1"/>
</dbReference>
<proteinExistence type="inferred from homology"/>
<dbReference type="SMART" id="SM00109">
    <property type="entry name" value="C1"/>
    <property type="match status" value="2"/>
</dbReference>
<dbReference type="PANTHER" id="PTHR12326">
    <property type="entry name" value="PLECKSTRIN HOMOLOGY DOMAIN CONTAINING PROTEIN"/>
    <property type="match status" value="1"/>
</dbReference>
<keyword evidence="2" id="KW-0677">Repeat</keyword>
<feature type="compositionally biased region" description="Polar residues" evidence="7">
    <location>
        <begin position="129"/>
        <end position="151"/>
    </location>
</feature>
<dbReference type="InterPro" id="IPR002219">
    <property type="entry name" value="PKC_DAG/PE"/>
</dbReference>
<dbReference type="RefSeq" id="XP_019615669.1">
    <property type="nucleotide sequence ID" value="XM_019760110.1"/>
</dbReference>
<dbReference type="PANTHER" id="PTHR12326:SF3">
    <property type="entry name" value="DIFFERENTIALLY EXPRESSED IN FDCP 8 HOMOLOG"/>
    <property type="match status" value="1"/>
</dbReference>
<keyword evidence="9" id="KW-1185">Reference proteome</keyword>
<name>A0A6P4XZ37_BRABE</name>
<feature type="region of interest" description="Disordered" evidence="7">
    <location>
        <begin position="85"/>
        <end position="265"/>
    </location>
</feature>
<dbReference type="SMART" id="SM01175">
    <property type="entry name" value="DUF4206"/>
    <property type="match status" value="1"/>
</dbReference>
<evidence type="ECO:0000256" key="1">
    <source>
        <dbReference type="ARBA" id="ARBA00022723"/>
    </source>
</evidence>
<keyword evidence="4" id="KW-0862">Zinc</keyword>
<accession>A0A6P4XZ37</accession>
<dbReference type="GeneID" id="109463333"/>
<comment type="function">
    <text evidence="6">Positively regulates lysosome peripheral distribution and ruffled border formation in osteoclasts. Involved in bone resorption.</text>
</comment>
<dbReference type="GO" id="GO:0008270">
    <property type="term" value="F:zinc ion binding"/>
    <property type="evidence" value="ECO:0007669"/>
    <property type="project" value="UniProtKB-KW"/>
</dbReference>
<dbReference type="InterPro" id="IPR051366">
    <property type="entry name" value="DEF8"/>
</dbReference>
<evidence type="ECO:0000256" key="6">
    <source>
        <dbReference type="ARBA" id="ARBA00045550"/>
    </source>
</evidence>
<feature type="compositionally biased region" description="Polar residues" evidence="7">
    <location>
        <begin position="85"/>
        <end position="96"/>
    </location>
</feature>
<evidence type="ECO:0000313" key="9">
    <source>
        <dbReference type="Proteomes" id="UP000515135"/>
    </source>
</evidence>
<evidence type="ECO:0000256" key="2">
    <source>
        <dbReference type="ARBA" id="ARBA00022737"/>
    </source>
</evidence>
<feature type="region of interest" description="Disordered" evidence="7">
    <location>
        <begin position="61"/>
        <end position="80"/>
    </location>
</feature>
<sequence length="648" mass="72804">MSSDPSVKPRSSRTRRAKMVLSSELMTAAGGDDDITSKLRREAGSPIRQIETEAAVITFSMGQQDGESSDEENPTFVQARLASTPVLQSVSPSSKALQDICEENGISSSQEMARTVENGAERGEEDPKNLTNDSVHESSPNAFMSEVSEQQKPGRPSDVLVVRSKQRRAVASSPVDSGISDEVLSTDALQGEGSGRFNPFDRDIVIDEDRFANTPPENSPIAKELRANSGSSGSHGPVSKSDRTSSKSSDDSESWPESYTTHDTDIDEELANAALGLTEDHFSRPDGYFGMSRVEELEQSIENCKDLILAEPPHSDKRRSLIRKITQLRLNLVEIEDSKVEEEPNVKVILGHKFKKRQGKSVKYSCEQCNNLIWGMLQTWYGCKGCGCHCHGKCLNQLTRVCAGTKLGSSQLILQICPEVGISRQKYRCGDCRVQLYRDTEMRQCDYTGQYYCTSCHWNDTAVIPARAMHNWDFQPCKVARQSKQYLQLVFYKPLLNPQESNPQLFSRVEELDHVRKLRREILLMKNYFISCRVALEQKLLLQLKERQHFVETSDMYSLNDLCETESGNLLDELTNIHVGYAHHIKLDCPTCQGKGFICELCEDSDVLFPFDVSVHVCDKCSTVYHRDCFPSEKDSCPKCQRISQRTV</sequence>
<feature type="compositionally biased region" description="Basic and acidic residues" evidence="7">
    <location>
        <begin position="119"/>
        <end position="128"/>
    </location>
</feature>
<protein>
    <submittedName>
        <fullName evidence="10">Differentially expressed in FDCP 8 homolog B-like</fullName>
    </submittedName>
</protein>
<feature type="domain" description="Phorbol-ester/DAG-type" evidence="8">
    <location>
        <begin position="351"/>
        <end position="402"/>
    </location>
</feature>
<keyword evidence="3" id="KW-0863">Zinc-finger</keyword>
<feature type="compositionally biased region" description="Basic and acidic residues" evidence="7">
    <location>
        <begin position="199"/>
        <end position="211"/>
    </location>
</feature>
<evidence type="ECO:0000313" key="10">
    <source>
        <dbReference type="RefSeq" id="XP_019615669.1"/>
    </source>
</evidence>
<gene>
    <name evidence="10" type="primary">LOC109463333</name>
</gene>
<evidence type="ECO:0000256" key="4">
    <source>
        <dbReference type="ARBA" id="ARBA00022833"/>
    </source>
</evidence>
<reference evidence="10" key="1">
    <citation type="submission" date="2025-08" db="UniProtKB">
        <authorList>
            <consortium name="RefSeq"/>
        </authorList>
    </citation>
    <scope>IDENTIFICATION</scope>
    <source>
        <tissue evidence="10">Gonad</tissue>
    </source>
</reference>
<dbReference type="InterPro" id="IPR025258">
    <property type="entry name" value="RH_dom"/>
</dbReference>
<evidence type="ECO:0000256" key="5">
    <source>
        <dbReference type="ARBA" id="ARBA00029450"/>
    </source>
</evidence>
<dbReference type="Gene3D" id="3.30.60.20">
    <property type="match status" value="1"/>
</dbReference>
<evidence type="ECO:0000259" key="8">
    <source>
        <dbReference type="PROSITE" id="PS50081"/>
    </source>
</evidence>
<dbReference type="OrthoDB" id="1918044at2759"/>
<dbReference type="InterPro" id="IPR047983">
    <property type="entry name" value="DEF8_C1"/>
</dbReference>
<keyword evidence="1" id="KW-0479">Metal-binding</keyword>
<evidence type="ECO:0000256" key="7">
    <source>
        <dbReference type="SAM" id="MobiDB-lite"/>
    </source>
</evidence>
<dbReference type="SUPFAM" id="SSF57889">
    <property type="entry name" value="Cysteine-rich domain"/>
    <property type="match status" value="1"/>
</dbReference>
<dbReference type="KEGG" id="bbel:109463333"/>
<dbReference type="InterPro" id="IPR046349">
    <property type="entry name" value="C1-like_sf"/>
</dbReference>
<feature type="compositionally biased region" description="Basic and acidic residues" evidence="7">
    <location>
        <begin position="240"/>
        <end position="250"/>
    </location>
</feature>
<dbReference type="Pfam" id="PF13901">
    <property type="entry name" value="RH_dom"/>
    <property type="match status" value="1"/>
</dbReference>
<organism evidence="9 10">
    <name type="scientific">Branchiostoma belcheri</name>
    <name type="common">Amphioxus</name>
    <dbReference type="NCBI Taxonomy" id="7741"/>
    <lineage>
        <taxon>Eukaryota</taxon>
        <taxon>Metazoa</taxon>
        <taxon>Chordata</taxon>
        <taxon>Cephalochordata</taxon>
        <taxon>Leptocardii</taxon>
        <taxon>Amphioxiformes</taxon>
        <taxon>Branchiostomatidae</taxon>
        <taxon>Branchiostoma</taxon>
    </lineage>
</organism>
<evidence type="ECO:0000256" key="3">
    <source>
        <dbReference type="ARBA" id="ARBA00022771"/>
    </source>
</evidence>
<dbReference type="PROSITE" id="PS50081">
    <property type="entry name" value="ZF_DAG_PE_2"/>
    <property type="match status" value="1"/>
</dbReference>